<sequence>MNHVHTNHFMRTTRNAFVAGRSPTETPIDPIRQNSGGSCPKQYLPNPERPLSSNTMIRLAQTLGPTKSANGSWQDASWEVALDAILTILMETTATRRDRVESSQPVLVIAIWEKMHGRNRYDSSVKTCGIRERESG</sequence>
<comment type="caution">
    <text evidence="2">The sequence shown here is derived from an EMBL/GenBank/DDBJ whole genome shotgun (WGS) entry which is preliminary data.</text>
</comment>
<name>A0ABD0KQK9_9CAEN</name>
<reference evidence="2 3" key="1">
    <citation type="journal article" date="2023" name="Sci. Data">
        <title>Genome assembly of the Korean intertidal mud-creeper Batillaria attramentaria.</title>
        <authorList>
            <person name="Patra A.K."/>
            <person name="Ho P.T."/>
            <person name="Jun S."/>
            <person name="Lee S.J."/>
            <person name="Kim Y."/>
            <person name="Won Y.J."/>
        </authorList>
    </citation>
    <scope>NUCLEOTIDE SEQUENCE [LARGE SCALE GENOMIC DNA]</scope>
    <source>
        <strain evidence="2">Wonlab-2016</strain>
    </source>
</reference>
<dbReference type="EMBL" id="JACVVK020000136">
    <property type="protein sequence ID" value="KAK7489533.1"/>
    <property type="molecule type" value="Genomic_DNA"/>
</dbReference>
<accession>A0ABD0KQK9</accession>
<evidence type="ECO:0000313" key="2">
    <source>
        <dbReference type="EMBL" id="KAK7489533.1"/>
    </source>
</evidence>
<gene>
    <name evidence="2" type="ORF">BaRGS_00019167</name>
</gene>
<organism evidence="2 3">
    <name type="scientific">Batillaria attramentaria</name>
    <dbReference type="NCBI Taxonomy" id="370345"/>
    <lineage>
        <taxon>Eukaryota</taxon>
        <taxon>Metazoa</taxon>
        <taxon>Spiralia</taxon>
        <taxon>Lophotrochozoa</taxon>
        <taxon>Mollusca</taxon>
        <taxon>Gastropoda</taxon>
        <taxon>Caenogastropoda</taxon>
        <taxon>Sorbeoconcha</taxon>
        <taxon>Cerithioidea</taxon>
        <taxon>Batillariidae</taxon>
        <taxon>Batillaria</taxon>
    </lineage>
</organism>
<evidence type="ECO:0000313" key="3">
    <source>
        <dbReference type="Proteomes" id="UP001519460"/>
    </source>
</evidence>
<feature type="region of interest" description="Disordered" evidence="1">
    <location>
        <begin position="20"/>
        <end position="51"/>
    </location>
</feature>
<evidence type="ECO:0000256" key="1">
    <source>
        <dbReference type="SAM" id="MobiDB-lite"/>
    </source>
</evidence>
<dbReference type="AlphaFoldDB" id="A0ABD0KQK9"/>
<keyword evidence="3" id="KW-1185">Reference proteome</keyword>
<protein>
    <submittedName>
        <fullName evidence="2">Uncharacterized protein</fullName>
    </submittedName>
</protein>
<dbReference type="Proteomes" id="UP001519460">
    <property type="component" value="Unassembled WGS sequence"/>
</dbReference>
<proteinExistence type="predicted"/>